<feature type="transmembrane region" description="Helical" evidence="3">
    <location>
        <begin position="288"/>
        <end position="307"/>
    </location>
</feature>
<dbReference type="EMBL" id="CAKOGP040001814">
    <property type="protein sequence ID" value="CAJ1952919.1"/>
    <property type="molecule type" value="Genomic_DNA"/>
</dbReference>
<keyword evidence="4" id="KW-0732">Signal</keyword>
<evidence type="ECO:0000313" key="6">
    <source>
        <dbReference type="Proteomes" id="UP001295423"/>
    </source>
</evidence>
<dbReference type="Proteomes" id="UP001295423">
    <property type="component" value="Unassembled WGS sequence"/>
</dbReference>
<evidence type="ECO:0000256" key="4">
    <source>
        <dbReference type="SAM" id="SignalP"/>
    </source>
</evidence>
<keyword evidence="3" id="KW-1133">Transmembrane helix</keyword>
<feature type="compositionally biased region" description="Basic and acidic residues" evidence="2">
    <location>
        <begin position="416"/>
        <end position="427"/>
    </location>
</feature>
<keyword evidence="6" id="KW-1185">Reference proteome</keyword>
<feature type="signal peptide" evidence="4">
    <location>
        <begin position="1"/>
        <end position="28"/>
    </location>
</feature>
<evidence type="ECO:0000256" key="3">
    <source>
        <dbReference type="SAM" id="Phobius"/>
    </source>
</evidence>
<reference evidence="5" key="1">
    <citation type="submission" date="2023-08" db="EMBL/GenBank/DDBJ databases">
        <authorList>
            <person name="Audoor S."/>
            <person name="Bilcke G."/>
        </authorList>
    </citation>
    <scope>NUCLEOTIDE SEQUENCE</scope>
</reference>
<dbReference type="AlphaFoldDB" id="A0AAD2FTF8"/>
<feature type="compositionally biased region" description="Basic and acidic residues" evidence="2">
    <location>
        <begin position="368"/>
        <end position="378"/>
    </location>
</feature>
<accession>A0AAD2FTF8</accession>
<keyword evidence="3" id="KW-0812">Transmembrane</keyword>
<keyword evidence="1" id="KW-0175">Coiled coil</keyword>
<organism evidence="5 6">
    <name type="scientific">Cylindrotheca closterium</name>
    <dbReference type="NCBI Taxonomy" id="2856"/>
    <lineage>
        <taxon>Eukaryota</taxon>
        <taxon>Sar</taxon>
        <taxon>Stramenopiles</taxon>
        <taxon>Ochrophyta</taxon>
        <taxon>Bacillariophyta</taxon>
        <taxon>Bacillariophyceae</taxon>
        <taxon>Bacillariophycidae</taxon>
        <taxon>Bacillariales</taxon>
        <taxon>Bacillariaceae</taxon>
        <taxon>Cylindrotheca</taxon>
    </lineage>
</organism>
<gene>
    <name evidence="5" type="ORF">CYCCA115_LOCUS13782</name>
</gene>
<evidence type="ECO:0000256" key="2">
    <source>
        <dbReference type="SAM" id="MobiDB-lite"/>
    </source>
</evidence>
<feature type="region of interest" description="Disordered" evidence="2">
    <location>
        <begin position="357"/>
        <end position="427"/>
    </location>
</feature>
<protein>
    <submittedName>
        <fullName evidence="5">Uncharacterized protein</fullName>
    </submittedName>
</protein>
<evidence type="ECO:0000256" key="1">
    <source>
        <dbReference type="SAM" id="Coils"/>
    </source>
</evidence>
<feature type="compositionally biased region" description="Basic residues" evidence="2">
    <location>
        <begin position="379"/>
        <end position="398"/>
    </location>
</feature>
<proteinExistence type="predicted"/>
<feature type="chain" id="PRO_5042028816" evidence="4">
    <location>
        <begin position="29"/>
        <end position="427"/>
    </location>
</feature>
<sequence length="427" mass="48714">MRMMYSSRVIVIGATLLASLAGITTTEAAVSANKVDRYWTDAQDILNNVDQYQALWVKFHNCVWSECAVDDNDDDGEGRDGDENWYQGRIQEFCANAAYSLYGIPKNWISAPLMGCSQGHYIDSFFTYNSSDVFLRALGDSNTNNLFNDDELIWGVGKGGAGCHDNGDGSSSALGCTVDGKYGLATFGDEYCDGNYFYSIEAMHDYSSKIHTSCHLIYGRNGWVSGTSDFISELLSNSWSCDVELYPNGCPDPYGKKKIKSNALHAASKGWNPSLAYNNSRFKRPIRITAWFFLILGIFFFLFSYRLSNKDRIKKRGGGLRGMILVAREDYENYKRRREEERRDRLQAEYDEDNKVAKGWRRRRKSKGRENETPEERKERKRNKKKKKKRSSRSKSRSKSRDPVTTAGNDGTQYGRYEEDYHLPEVA</sequence>
<feature type="coiled-coil region" evidence="1">
    <location>
        <begin position="324"/>
        <end position="356"/>
    </location>
</feature>
<keyword evidence="3" id="KW-0472">Membrane</keyword>
<comment type="caution">
    <text evidence="5">The sequence shown here is derived from an EMBL/GenBank/DDBJ whole genome shotgun (WGS) entry which is preliminary data.</text>
</comment>
<name>A0AAD2FTF8_9STRA</name>
<evidence type="ECO:0000313" key="5">
    <source>
        <dbReference type="EMBL" id="CAJ1952919.1"/>
    </source>
</evidence>
<feature type="compositionally biased region" description="Basic residues" evidence="2">
    <location>
        <begin position="358"/>
        <end position="367"/>
    </location>
</feature>